<evidence type="ECO:0000313" key="2">
    <source>
        <dbReference type="Proteomes" id="UP000032611"/>
    </source>
</evidence>
<evidence type="ECO:0000313" key="1">
    <source>
        <dbReference type="EMBL" id="AJY44938.1"/>
    </source>
</evidence>
<reference evidence="1 2" key="1">
    <citation type="journal article" date="2015" name="Genome Announc.">
        <title>Complete genome sequence of Martelella endophytica YC6887, which has antifungal activity associated with a halophyte.</title>
        <authorList>
            <person name="Khan A."/>
            <person name="Khan H."/>
            <person name="Chung E.J."/>
            <person name="Hossain M.T."/>
            <person name="Chung Y.R."/>
        </authorList>
    </citation>
    <scope>NUCLEOTIDE SEQUENCE [LARGE SCALE GENOMIC DNA]</scope>
    <source>
        <strain evidence="1">YC6887</strain>
    </source>
</reference>
<dbReference type="HOGENOM" id="CLU_2789005_0_0_5"/>
<gene>
    <name evidence="1" type="ORF">TM49_03350</name>
</gene>
<proteinExistence type="predicted"/>
<protein>
    <submittedName>
        <fullName evidence="1">Uncharacterized protein</fullName>
    </submittedName>
</protein>
<dbReference type="AlphaFoldDB" id="A0A0D5LNR0"/>
<accession>A0A0D5LNR0</accession>
<keyword evidence="2" id="KW-1185">Reference proteome</keyword>
<organism evidence="1 2">
    <name type="scientific">Martelella endophytica</name>
    <dbReference type="NCBI Taxonomy" id="1486262"/>
    <lineage>
        <taxon>Bacteria</taxon>
        <taxon>Pseudomonadati</taxon>
        <taxon>Pseudomonadota</taxon>
        <taxon>Alphaproteobacteria</taxon>
        <taxon>Hyphomicrobiales</taxon>
        <taxon>Aurantimonadaceae</taxon>
        <taxon>Martelella</taxon>
    </lineage>
</organism>
<dbReference type="EMBL" id="CP010803">
    <property type="protein sequence ID" value="AJY44938.1"/>
    <property type="molecule type" value="Genomic_DNA"/>
</dbReference>
<sequence length="68" mass="8418">MRRGLRIMVERGNRHCLSLSNMRRWFEVQTFCHLFAFDTICSPKTWLMWRLRRRSIRRWIGYSAGKIE</sequence>
<dbReference type="KEGG" id="mey:TM49_03350"/>
<dbReference type="PATRIC" id="fig|1486262.3.peg.683"/>
<name>A0A0D5LNR0_MAREN</name>
<dbReference type="Proteomes" id="UP000032611">
    <property type="component" value="Chromosome"/>
</dbReference>
<dbReference type="STRING" id="1486262.TM49_03350"/>